<reference evidence="1" key="1">
    <citation type="journal article" date="2017" name="Gigascience">
        <title>The genome draft of coconut (Cocos nucifera).</title>
        <authorList>
            <person name="Xiao Y."/>
            <person name="Xu P."/>
            <person name="Fan H."/>
            <person name="Baudouin L."/>
            <person name="Xia W."/>
            <person name="Bocs S."/>
            <person name="Xu J."/>
            <person name="Li Q."/>
            <person name="Guo A."/>
            <person name="Zhou L."/>
            <person name="Li J."/>
            <person name="Wu Y."/>
            <person name="Ma Z."/>
            <person name="Armero A."/>
            <person name="Issali A.E."/>
            <person name="Liu N."/>
            <person name="Peng M."/>
            <person name="Yang Y."/>
        </authorList>
    </citation>
    <scope>NUCLEOTIDE SEQUENCE</scope>
    <source>
        <tissue evidence="1">Spear leaf of Hainan Tall coconut</tissue>
    </source>
</reference>
<evidence type="ECO:0000313" key="1">
    <source>
        <dbReference type="EMBL" id="KAG1338910.1"/>
    </source>
</evidence>
<comment type="caution">
    <text evidence="1">The sequence shown here is derived from an EMBL/GenBank/DDBJ whole genome shotgun (WGS) entry which is preliminary data.</text>
</comment>
<dbReference type="AlphaFoldDB" id="A0A8K0I6P8"/>
<accession>A0A8K0I6P8</accession>
<reference evidence="1" key="2">
    <citation type="submission" date="2019-07" db="EMBL/GenBank/DDBJ databases">
        <authorList>
            <person name="Yang Y."/>
            <person name="Bocs S."/>
            <person name="Baudouin L."/>
        </authorList>
    </citation>
    <scope>NUCLEOTIDE SEQUENCE</scope>
    <source>
        <tissue evidence="1">Spear leaf of Hainan Tall coconut</tissue>
    </source>
</reference>
<proteinExistence type="predicted"/>
<protein>
    <submittedName>
        <fullName evidence="1">Uncharacterized protein</fullName>
    </submittedName>
</protein>
<evidence type="ECO:0000313" key="2">
    <source>
        <dbReference type="Proteomes" id="UP000797356"/>
    </source>
</evidence>
<dbReference type="Proteomes" id="UP000797356">
    <property type="component" value="Chromosome 4"/>
</dbReference>
<dbReference type="PANTHER" id="PTHR33739:SF3">
    <property type="entry name" value="OS07G0681500 PROTEIN"/>
    <property type="match status" value="1"/>
</dbReference>
<dbReference type="InterPro" id="IPR039638">
    <property type="entry name" value="MED33A/B"/>
</dbReference>
<dbReference type="EMBL" id="CM017875">
    <property type="protein sequence ID" value="KAG1338910.1"/>
    <property type="molecule type" value="Genomic_DNA"/>
</dbReference>
<sequence length="240" mass="26895">MTVAAEALDSGLGDLERRVMAAVKASEERGDPPLARAVELGRCVQEKGLGFPSPELGQVLVSNLCFSYNTPSLWKLLDQAMASRLIYPLHTLALLTHRVIPSRRAQPEAYRLYLELLSRYALSLPLVEAGPCRDKIRYLSTDPISAIRNRWKKPSRIAMQPHSRSASMVSPHGAPSPDQFYRSTSFTSEPLMADLGRSDRPFFFHSFGHSRRPDDKLWRKTRQCGKFGSDRALTALNLSI</sequence>
<keyword evidence="2" id="KW-1185">Reference proteome</keyword>
<dbReference type="GO" id="GO:0016592">
    <property type="term" value="C:mediator complex"/>
    <property type="evidence" value="ECO:0007669"/>
    <property type="project" value="InterPro"/>
</dbReference>
<name>A0A8K0I6P8_COCNU</name>
<gene>
    <name evidence="1" type="ORF">COCNU_04G012160</name>
</gene>
<organism evidence="1 2">
    <name type="scientific">Cocos nucifera</name>
    <name type="common">Coconut palm</name>
    <dbReference type="NCBI Taxonomy" id="13894"/>
    <lineage>
        <taxon>Eukaryota</taxon>
        <taxon>Viridiplantae</taxon>
        <taxon>Streptophyta</taxon>
        <taxon>Embryophyta</taxon>
        <taxon>Tracheophyta</taxon>
        <taxon>Spermatophyta</taxon>
        <taxon>Magnoliopsida</taxon>
        <taxon>Liliopsida</taxon>
        <taxon>Arecaceae</taxon>
        <taxon>Arecoideae</taxon>
        <taxon>Cocoseae</taxon>
        <taxon>Attaleinae</taxon>
        <taxon>Cocos</taxon>
    </lineage>
</organism>
<dbReference type="PANTHER" id="PTHR33739">
    <property type="entry name" value="OS07G0681500 PROTEIN"/>
    <property type="match status" value="1"/>
</dbReference>
<dbReference type="OrthoDB" id="695697at2759"/>
<dbReference type="GO" id="GO:2000762">
    <property type="term" value="P:regulation of phenylpropanoid metabolic process"/>
    <property type="evidence" value="ECO:0007669"/>
    <property type="project" value="InterPro"/>
</dbReference>